<evidence type="ECO:0000313" key="9">
    <source>
        <dbReference type="EMBL" id="KAF2093599.1"/>
    </source>
</evidence>
<protein>
    <recommendedName>
        <fullName evidence="8">Nudix hydrolase domain-containing protein</fullName>
    </recommendedName>
</protein>
<dbReference type="InterPro" id="IPR015797">
    <property type="entry name" value="NUDIX_hydrolase-like_dom_sf"/>
</dbReference>
<feature type="region of interest" description="Disordered" evidence="7">
    <location>
        <begin position="1"/>
        <end position="25"/>
    </location>
</feature>
<keyword evidence="10" id="KW-1185">Reference proteome</keyword>
<evidence type="ECO:0000256" key="3">
    <source>
        <dbReference type="ARBA" id="ARBA00022723"/>
    </source>
</evidence>
<gene>
    <name evidence="9" type="ORF">NA57DRAFT_81101</name>
</gene>
<dbReference type="GO" id="GO:0005739">
    <property type="term" value="C:mitochondrion"/>
    <property type="evidence" value="ECO:0007669"/>
    <property type="project" value="TreeGrafter"/>
</dbReference>
<dbReference type="Proteomes" id="UP000799772">
    <property type="component" value="Unassembled WGS sequence"/>
</dbReference>
<feature type="region of interest" description="Disordered" evidence="7">
    <location>
        <begin position="346"/>
        <end position="376"/>
    </location>
</feature>
<dbReference type="AlphaFoldDB" id="A0A9P4I4E9"/>
<dbReference type="PANTHER" id="PTHR12318:SF0">
    <property type="entry name" value="ACYL-COENZYME A DIPHOSPHATASE NUDT19"/>
    <property type="match status" value="1"/>
</dbReference>
<evidence type="ECO:0000259" key="8">
    <source>
        <dbReference type="PROSITE" id="PS51462"/>
    </source>
</evidence>
<dbReference type="Gene3D" id="3.90.79.10">
    <property type="entry name" value="Nucleoside Triphosphate Pyrophosphohydrolase"/>
    <property type="match status" value="1"/>
</dbReference>
<evidence type="ECO:0000256" key="7">
    <source>
        <dbReference type="SAM" id="MobiDB-lite"/>
    </source>
</evidence>
<evidence type="ECO:0000256" key="6">
    <source>
        <dbReference type="ARBA" id="ARBA00023211"/>
    </source>
</evidence>
<feature type="domain" description="Nudix hydrolase" evidence="8">
    <location>
        <begin position="22"/>
        <end position="237"/>
    </location>
</feature>
<dbReference type="CDD" id="cd18870">
    <property type="entry name" value="NUDIX_AcylCoAdiphos_Nudt19"/>
    <property type="match status" value="1"/>
</dbReference>
<comment type="cofactor">
    <cofactor evidence="2">
        <name>Mg(2+)</name>
        <dbReference type="ChEBI" id="CHEBI:18420"/>
    </cofactor>
</comment>
<evidence type="ECO:0000256" key="2">
    <source>
        <dbReference type="ARBA" id="ARBA00001946"/>
    </source>
</evidence>
<sequence>MSSVKDHKPDPALASGKKKPMVPRPSSSVLLISPTNQVLLLHRVQTSTSFASAHVFPGGNVSEFHDGRVPNPNEPGRHEDGPAYRNAAIRETFEESGILLARNNGFGRLIEVPEDEREEGRKMIHNSKISFPRWLAQKGGRPDVDGLMPFTRWITPPNVPKRYTTQMYLYFLPLATESSAAQPSSGIGPLPTNTEAVIATPKHDGGIEHTSARFLPAAKWLELARAGKIILFPPQFFLLYQVDQFLHSPSSTTQPLSSEILKQQRKQLMDYVRRPASATDPPWAEVCISPIALMMKSKDGRGVLALDKPGPELKGSNRRGVREWVVPISFRKEGPRQVDVMLRREAFDRERDTEETDSTGYGKVDLRPRDQSRPKI</sequence>
<proteinExistence type="predicted"/>
<evidence type="ECO:0000256" key="5">
    <source>
        <dbReference type="ARBA" id="ARBA00022842"/>
    </source>
</evidence>
<evidence type="ECO:0000313" key="10">
    <source>
        <dbReference type="Proteomes" id="UP000799772"/>
    </source>
</evidence>
<dbReference type="EMBL" id="ML978137">
    <property type="protein sequence ID" value="KAF2093599.1"/>
    <property type="molecule type" value="Genomic_DNA"/>
</dbReference>
<feature type="compositionally biased region" description="Basic and acidic residues" evidence="7">
    <location>
        <begin position="1"/>
        <end position="10"/>
    </location>
</feature>
<comment type="cofactor">
    <cofactor evidence="1">
        <name>Mn(2+)</name>
        <dbReference type="ChEBI" id="CHEBI:29035"/>
    </cofactor>
</comment>
<dbReference type="InterPro" id="IPR000086">
    <property type="entry name" value="NUDIX_hydrolase_dom"/>
</dbReference>
<evidence type="ECO:0000256" key="4">
    <source>
        <dbReference type="ARBA" id="ARBA00022801"/>
    </source>
</evidence>
<organism evidence="9 10">
    <name type="scientific">Rhizodiscina lignyota</name>
    <dbReference type="NCBI Taxonomy" id="1504668"/>
    <lineage>
        <taxon>Eukaryota</taxon>
        <taxon>Fungi</taxon>
        <taxon>Dikarya</taxon>
        <taxon>Ascomycota</taxon>
        <taxon>Pezizomycotina</taxon>
        <taxon>Dothideomycetes</taxon>
        <taxon>Pleosporomycetidae</taxon>
        <taxon>Aulographales</taxon>
        <taxon>Rhizodiscinaceae</taxon>
        <taxon>Rhizodiscina</taxon>
    </lineage>
</organism>
<reference evidence="9" key="1">
    <citation type="journal article" date="2020" name="Stud. Mycol.">
        <title>101 Dothideomycetes genomes: a test case for predicting lifestyles and emergence of pathogens.</title>
        <authorList>
            <person name="Haridas S."/>
            <person name="Albert R."/>
            <person name="Binder M."/>
            <person name="Bloem J."/>
            <person name="Labutti K."/>
            <person name="Salamov A."/>
            <person name="Andreopoulos B."/>
            <person name="Baker S."/>
            <person name="Barry K."/>
            <person name="Bills G."/>
            <person name="Bluhm B."/>
            <person name="Cannon C."/>
            <person name="Castanera R."/>
            <person name="Culley D."/>
            <person name="Daum C."/>
            <person name="Ezra D."/>
            <person name="Gonzalez J."/>
            <person name="Henrissat B."/>
            <person name="Kuo A."/>
            <person name="Liang C."/>
            <person name="Lipzen A."/>
            <person name="Lutzoni F."/>
            <person name="Magnuson J."/>
            <person name="Mondo S."/>
            <person name="Nolan M."/>
            <person name="Ohm R."/>
            <person name="Pangilinan J."/>
            <person name="Park H.-J."/>
            <person name="Ramirez L."/>
            <person name="Alfaro M."/>
            <person name="Sun H."/>
            <person name="Tritt A."/>
            <person name="Yoshinaga Y."/>
            <person name="Zwiers L.-H."/>
            <person name="Turgeon B."/>
            <person name="Goodwin S."/>
            <person name="Spatafora J."/>
            <person name="Crous P."/>
            <person name="Grigoriev I."/>
        </authorList>
    </citation>
    <scope>NUCLEOTIDE SEQUENCE</scope>
    <source>
        <strain evidence="9">CBS 133067</strain>
    </source>
</reference>
<keyword evidence="5" id="KW-0460">Magnesium</keyword>
<keyword evidence="6" id="KW-0464">Manganese</keyword>
<dbReference type="OrthoDB" id="1695362at2759"/>
<feature type="compositionally biased region" description="Basic and acidic residues" evidence="7">
    <location>
        <begin position="364"/>
        <end position="376"/>
    </location>
</feature>
<dbReference type="PROSITE" id="PS51462">
    <property type="entry name" value="NUDIX"/>
    <property type="match status" value="1"/>
</dbReference>
<keyword evidence="4" id="KW-0378">Hydrolase</keyword>
<comment type="caution">
    <text evidence="9">The sequence shown here is derived from an EMBL/GenBank/DDBJ whole genome shotgun (WGS) entry which is preliminary data.</text>
</comment>
<dbReference type="GO" id="GO:0016818">
    <property type="term" value="F:hydrolase activity, acting on acid anhydrides, in phosphorus-containing anhydrides"/>
    <property type="evidence" value="ECO:0007669"/>
    <property type="project" value="InterPro"/>
</dbReference>
<dbReference type="GO" id="GO:0046872">
    <property type="term" value="F:metal ion binding"/>
    <property type="evidence" value="ECO:0007669"/>
    <property type="project" value="UniProtKB-KW"/>
</dbReference>
<accession>A0A9P4I4E9</accession>
<keyword evidence="3" id="KW-0479">Metal-binding</keyword>
<evidence type="ECO:0000256" key="1">
    <source>
        <dbReference type="ARBA" id="ARBA00001936"/>
    </source>
</evidence>
<dbReference type="PANTHER" id="PTHR12318">
    <property type="entry name" value="TESTOSTERONE-REGULATED PROTEIN RP2"/>
    <property type="match status" value="1"/>
</dbReference>
<dbReference type="InterPro" id="IPR039121">
    <property type="entry name" value="NUDT19"/>
</dbReference>
<dbReference type="SUPFAM" id="SSF55811">
    <property type="entry name" value="Nudix"/>
    <property type="match status" value="1"/>
</dbReference>
<name>A0A9P4I4E9_9PEZI</name>